<keyword evidence="3" id="KW-0687">Ribonucleoprotein</keyword>
<dbReference type="GO" id="GO:0005840">
    <property type="term" value="C:ribosome"/>
    <property type="evidence" value="ECO:0007669"/>
    <property type="project" value="UniProtKB-KW"/>
</dbReference>
<evidence type="ECO:0000313" key="6">
    <source>
        <dbReference type="Proteomes" id="UP000177187"/>
    </source>
</evidence>
<dbReference type="InterPro" id="IPR038584">
    <property type="entry name" value="Ribosomal_bL33_sf"/>
</dbReference>
<gene>
    <name evidence="5" type="ORF">A2Y64_06600</name>
</gene>
<dbReference type="NCBIfam" id="TIGR01023">
    <property type="entry name" value="rpmG_bact"/>
    <property type="match status" value="1"/>
</dbReference>
<dbReference type="AlphaFoldDB" id="A0A1F5FHM9"/>
<dbReference type="GO" id="GO:0006412">
    <property type="term" value="P:translation"/>
    <property type="evidence" value="ECO:0007669"/>
    <property type="project" value="InterPro"/>
</dbReference>
<dbReference type="Pfam" id="PF00471">
    <property type="entry name" value="Ribosomal_L33"/>
    <property type="match status" value="1"/>
</dbReference>
<accession>A0A1F5FHM9</accession>
<feature type="non-terminal residue" evidence="5">
    <location>
        <position position="1"/>
    </location>
</feature>
<keyword evidence="2 5" id="KW-0689">Ribosomal protein</keyword>
<dbReference type="EMBL" id="MFAF01000016">
    <property type="protein sequence ID" value="OGD79054.1"/>
    <property type="molecule type" value="Genomic_DNA"/>
</dbReference>
<evidence type="ECO:0000256" key="3">
    <source>
        <dbReference type="ARBA" id="ARBA00023274"/>
    </source>
</evidence>
<dbReference type="InterPro" id="IPR011332">
    <property type="entry name" value="Ribosomal_zn-bd"/>
</dbReference>
<dbReference type="Proteomes" id="UP000177187">
    <property type="component" value="Unassembled WGS sequence"/>
</dbReference>
<organism evidence="5 6">
    <name type="scientific">Candidatus Coatesbacteria bacterium RBG_13_66_14</name>
    <dbReference type="NCBI Taxonomy" id="1817816"/>
    <lineage>
        <taxon>Bacteria</taxon>
        <taxon>Candidatus Coatesiibacteriota</taxon>
    </lineage>
</organism>
<dbReference type="Gene3D" id="2.20.28.120">
    <property type="entry name" value="Ribosomal protein L33"/>
    <property type="match status" value="1"/>
</dbReference>
<dbReference type="SUPFAM" id="SSF57829">
    <property type="entry name" value="Zn-binding ribosomal proteins"/>
    <property type="match status" value="1"/>
</dbReference>
<reference evidence="5 6" key="1">
    <citation type="journal article" date="2016" name="Nat. Commun.">
        <title>Thousands of microbial genomes shed light on interconnected biogeochemical processes in an aquifer system.</title>
        <authorList>
            <person name="Anantharaman K."/>
            <person name="Brown C.T."/>
            <person name="Hug L.A."/>
            <person name="Sharon I."/>
            <person name="Castelle C.J."/>
            <person name="Probst A.J."/>
            <person name="Thomas B.C."/>
            <person name="Singh A."/>
            <person name="Wilkins M.J."/>
            <person name="Karaoz U."/>
            <person name="Brodie E.L."/>
            <person name="Williams K.H."/>
            <person name="Hubbard S.S."/>
            <person name="Banfield J.F."/>
        </authorList>
    </citation>
    <scope>NUCLEOTIDE SEQUENCE [LARGE SCALE GENOMIC DNA]</scope>
</reference>
<name>A0A1F5FHM9_9BACT</name>
<evidence type="ECO:0000313" key="5">
    <source>
        <dbReference type="EMBL" id="OGD79054.1"/>
    </source>
</evidence>
<dbReference type="InterPro" id="IPR001705">
    <property type="entry name" value="Ribosomal_bL33"/>
</dbReference>
<evidence type="ECO:0000256" key="1">
    <source>
        <dbReference type="ARBA" id="ARBA00007596"/>
    </source>
</evidence>
<comment type="similarity">
    <text evidence="1">Belongs to the bacterial ribosomal protein bL33 family.</text>
</comment>
<dbReference type="GO" id="GO:1990904">
    <property type="term" value="C:ribonucleoprotein complex"/>
    <property type="evidence" value="ECO:0007669"/>
    <property type="project" value="UniProtKB-KW"/>
</dbReference>
<evidence type="ECO:0000256" key="2">
    <source>
        <dbReference type="ARBA" id="ARBA00022980"/>
    </source>
</evidence>
<sequence length="28" mass="3436">KKTHQGKLELTKYCPWDRERTVHREAKP</sequence>
<dbReference type="GO" id="GO:0005737">
    <property type="term" value="C:cytoplasm"/>
    <property type="evidence" value="ECO:0007669"/>
    <property type="project" value="UniProtKB-ARBA"/>
</dbReference>
<proteinExistence type="inferred from homology"/>
<dbReference type="GO" id="GO:0003735">
    <property type="term" value="F:structural constituent of ribosome"/>
    <property type="evidence" value="ECO:0007669"/>
    <property type="project" value="InterPro"/>
</dbReference>
<comment type="caution">
    <text evidence="5">The sequence shown here is derived from an EMBL/GenBank/DDBJ whole genome shotgun (WGS) entry which is preliminary data.</text>
</comment>
<evidence type="ECO:0000256" key="4">
    <source>
        <dbReference type="ARBA" id="ARBA00035176"/>
    </source>
</evidence>
<protein>
    <recommendedName>
        <fullName evidence="4">Large ribosomal subunit protein bL33</fullName>
    </recommendedName>
</protein>